<protein>
    <recommendedName>
        <fullName evidence="10">Corticotropin-releasing factor domain-containing protein</fullName>
    </recommendedName>
</protein>
<feature type="chain" id="PRO_5040404780" description="Corticotropin-releasing factor domain-containing protein" evidence="9">
    <location>
        <begin position="19"/>
        <end position="139"/>
    </location>
</feature>
<keyword evidence="5" id="KW-0372">Hormone</keyword>
<dbReference type="Gene3D" id="6.10.250.1920">
    <property type="match status" value="1"/>
</dbReference>
<comment type="subcellular location">
    <subcellularLocation>
        <location evidence="1">Secreted</location>
    </subcellularLocation>
</comment>
<evidence type="ECO:0000256" key="1">
    <source>
        <dbReference type="ARBA" id="ARBA00004613"/>
    </source>
</evidence>
<feature type="region of interest" description="Disordered" evidence="8">
    <location>
        <begin position="40"/>
        <end position="70"/>
    </location>
</feature>
<evidence type="ECO:0000259" key="10">
    <source>
        <dbReference type="SMART" id="SM00039"/>
    </source>
</evidence>
<evidence type="ECO:0000256" key="7">
    <source>
        <dbReference type="ARBA" id="ARBA00022815"/>
    </source>
</evidence>
<dbReference type="Pfam" id="PF00473">
    <property type="entry name" value="CRF"/>
    <property type="match status" value="1"/>
</dbReference>
<dbReference type="PANTHER" id="PTHR15035:SF9">
    <property type="entry name" value="CORTICOLIBERIN"/>
    <property type="match status" value="1"/>
</dbReference>
<evidence type="ECO:0000256" key="6">
    <source>
        <dbReference type="ARBA" id="ARBA00022729"/>
    </source>
</evidence>
<keyword evidence="6 9" id="KW-0732">Signal</keyword>
<evidence type="ECO:0000256" key="9">
    <source>
        <dbReference type="SAM" id="SignalP"/>
    </source>
</evidence>
<dbReference type="OrthoDB" id="9837731at2759"/>
<organism evidence="11 12">
    <name type="scientific">Muraenolepis orangiensis</name>
    <name type="common">Patagonian moray cod</name>
    <dbReference type="NCBI Taxonomy" id="630683"/>
    <lineage>
        <taxon>Eukaryota</taxon>
        <taxon>Metazoa</taxon>
        <taxon>Chordata</taxon>
        <taxon>Craniata</taxon>
        <taxon>Vertebrata</taxon>
        <taxon>Euteleostomi</taxon>
        <taxon>Actinopterygii</taxon>
        <taxon>Neopterygii</taxon>
        <taxon>Teleostei</taxon>
        <taxon>Neoteleostei</taxon>
        <taxon>Acanthomorphata</taxon>
        <taxon>Zeiogadaria</taxon>
        <taxon>Gadariae</taxon>
        <taxon>Gadiformes</taxon>
        <taxon>Muraenolepidoidei</taxon>
        <taxon>Muraenolepididae</taxon>
        <taxon>Muraenolepis</taxon>
    </lineage>
</organism>
<dbReference type="InterPro" id="IPR003620">
    <property type="entry name" value="Urocortin_CRF"/>
</dbReference>
<evidence type="ECO:0000256" key="3">
    <source>
        <dbReference type="ARBA" id="ARBA00022525"/>
    </source>
</evidence>
<feature type="signal peptide" evidence="9">
    <location>
        <begin position="1"/>
        <end position="18"/>
    </location>
</feature>
<evidence type="ECO:0000256" key="2">
    <source>
        <dbReference type="ARBA" id="ARBA00009287"/>
    </source>
</evidence>
<comment type="caution">
    <text evidence="11">The sequence shown here is derived from an EMBL/GenBank/DDBJ whole genome shotgun (WGS) entry which is preliminary data.</text>
</comment>
<dbReference type="GO" id="GO:0005576">
    <property type="term" value="C:extracellular region"/>
    <property type="evidence" value="ECO:0007669"/>
    <property type="project" value="UniProtKB-SubCell"/>
</dbReference>
<reference evidence="11" key="1">
    <citation type="submission" date="2022-07" db="EMBL/GenBank/DDBJ databases">
        <title>Chromosome-level genome of Muraenolepis orangiensis.</title>
        <authorList>
            <person name="Kim J."/>
        </authorList>
    </citation>
    <scope>NUCLEOTIDE SEQUENCE</scope>
    <source>
        <strain evidence="11">KU_S4_2022</strain>
        <tissue evidence="11">Muscle</tissue>
    </source>
</reference>
<keyword evidence="7" id="KW-0027">Amidation</keyword>
<dbReference type="AlphaFoldDB" id="A0A9Q0DZD8"/>
<keyword evidence="12" id="KW-1185">Reference proteome</keyword>
<dbReference type="PANTHER" id="PTHR15035">
    <property type="entry name" value="CORTICOLIBERIN/UROCORTIN"/>
    <property type="match status" value="1"/>
</dbReference>
<evidence type="ECO:0000256" key="4">
    <source>
        <dbReference type="ARBA" id="ARBA00022685"/>
    </source>
</evidence>
<dbReference type="GO" id="GO:0005179">
    <property type="term" value="F:hormone activity"/>
    <property type="evidence" value="ECO:0007669"/>
    <property type="project" value="UniProtKB-KW"/>
</dbReference>
<gene>
    <name evidence="11" type="ORF">NHX12_002379</name>
</gene>
<feature type="domain" description="Corticotropin-releasing factor" evidence="10">
    <location>
        <begin position="98"/>
        <end position="137"/>
    </location>
</feature>
<comment type="similarity">
    <text evidence="2">Belongs to the sauvagine/corticotropin-releasing factor/urotensin I family.</text>
</comment>
<dbReference type="EMBL" id="JANIIK010000110">
    <property type="protein sequence ID" value="KAJ3595970.1"/>
    <property type="molecule type" value="Genomic_DNA"/>
</dbReference>
<dbReference type="InterPro" id="IPR000187">
    <property type="entry name" value="CRF"/>
</dbReference>
<sequence>MKLFVLLCAVALSSESGTRPSDQLHRPPLPVLLRLGERSAVRLHDSSPDPAGPRSDPRSYGPPPPAAATANRVLRLQRRARRKVAEKEKISLDPLTSLDPPISLDLTFHLLREVLEMARVEQLAQQADDNRRMMDTFGK</sequence>
<evidence type="ECO:0000313" key="12">
    <source>
        <dbReference type="Proteomes" id="UP001148018"/>
    </source>
</evidence>
<dbReference type="SMART" id="SM00039">
    <property type="entry name" value="CRF"/>
    <property type="match status" value="1"/>
</dbReference>
<accession>A0A9Q0DZD8</accession>
<keyword evidence="3" id="KW-0964">Secreted</keyword>
<dbReference type="Proteomes" id="UP001148018">
    <property type="component" value="Unassembled WGS sequence"/>
</dbReference>
<proteinExistence type="inferred from homology"/>
<dbReference type="PROSITE" id="PS00511">
    <property type="entry name" value="CRF"/>
    <property type="match status" value="1"/>
</dbReference>
<keyword evidence="4" id="KW-0165">Cleavage on pair of basic residues</keyword>
<dbReference type="PRINTS" id="PR01612">
    <property type="entry name" value="CRFFAMILY"/>
</dbReference>
<name>A0A9Q0DZD8_9TELE</name>
<evidence type="ECO:0000313" key="11">
    <source>
        <dbReference type="EMBL" id="KAJ3595970.1"/>
    </source>
</evidence>
<dbReference type="InterPro" id="IPR018446">
    <property type="entry name" value="Corticotropin-releasing_fac_CS"/>
</dbReference>
<evidence type="ECO:0000256" key="8">
    <source>
        <dbReference type="SAM" id="MobiDB-lite"/>
    </source>
</evidence>
<evidence type="ECO:0000256" key="5">
    <source>
        <dbReference type="ARBA" id="ARBA00022702"/>
    </source>
</evidence>